<dbReference type="AlphaFoldDB" id="A0A1A8XRT9"/>
<name>A0A1A8XRT9_9RHOO</name>
<dbReference type="EMBL" id="FLQY01000125">
    <property type="protein sequence ID" value="SBT07202.1"/>
    <property type="molecule type" value="Genomic_DNA"/>
</dbReference>
<dbReference type="RefSeq" id="WP_186410787.1">
    <property type="nucleotide sequence ID" value="NZ_FLQY01000125.1"/>
</dbReference>
<protein>
    <submittedName>
        <fullName evidence="1">Uncharacterized protein</fullName>
    </submittedName>
</protein>
<accession>A0A1A8XRT9</accession>
<sequence>MARYCNDLTAAAAYPPAMLLKVILFDYNQGLDSCRVRKDVRRGILGKSV</sequence>
<dbReference type="Proteomes" id="UP000199600">
    <property type="component" value="Unassembled WGS sequence"/>
</dbReference>
<organism evidence="1 2">
    <name type="scientific">Candidatus Propionivibrio aalborgensis</name>
    <dbReference type="NCBI Taxonomy" id="1860101"/>
    <lineage>
        <taxon>Bacteria</taxon>
        <taxon>Pseudomonadati</taxon>
        <taxon>Pseudomonadota</taxon>
        <taxon>Betaproteobacteria</taxon>
        <taxon>Rhodocyclales</taxon>
        <taxon>Rhodocyclaceae</taxon>
        <taxon>Propionivibrio</taxon>
    </lineage>
</organism>
<evidence type="ECO:0000313" key="1">
    <source>
        <dbReference type="EMBL" id="SBT07202.1"/>
    </source>
</evidence>
<keyword evidence="2" id="KW-1185">Reference proteome</keyword>
<reference evidence="1 2" key="1">
    <citation type="submission" date="2016-06" db="EMBL/GenBank/DDBJ databases">
        <authorList>
            <person name="Kjaerup R.B."/>
            <person name="Dalgaard T.S."/>
            <person name="Juul-Madsen H.R."/>
        </authorList>
    </citation>
    <scope>NUCLEOTIDE SEQUENCE [LARGE SCALE GENOMIC DNA]</scope>
    <source>
        <strain evidence="1">2</strain>
    </source>
</reference>
<gene>
    <name evidence="1" type="ORF">PROAA_2100006</name>
</gene>
<proteinExistence type="predicted"/>
<evidence type="ECO:0000313" key="2">
    <source>
        <dbReference type="Proteomes" id="UP000199600"/>
    </source>
</evidence>